<protein>
    <submittedName>
        <fullName evidence="2">Uncharacterized protein</fullName>
    </submittedName>
</protein>
<proteinExistence type="predicted"/>
<evidence type="ECO:0000313" key="3">
    <source>
        <dbReference type="Proteomes" id="UP001609186"/>
    </source>
</evidence>
<evidence type="ECO:0000313" key="2">
    <source>
        <dbReference type="EMBL" id="MFH5254231.1"/>
    </source>
</evidence>
<accession>A0ABW7LB33</accession>
<name>A0ABW7LB33_9BURK</name>
<keyword evidence="1" id="KW-0472">Membrane</keyword>
<sequence>MLVNGVIIRQDDASALLNVHPSAVAPLLLCAIAFVPNARMHPAVARRRIARPTRQSQRRRIVFMLPSR</sequence>
<keyword evidence="1" id="KW-0812">Transmembrane</keyword>
<dbReference type="Proteomes" id="UP001609186">
    <property type="component" value="Unassembled WGS sequence"/>
</dbReference>
<dbReference type="EMBL" id="JBIMPM010000033">
    <property type="protein sequence ID" value="MFH5254231.1"/>
    <property type="molecule type" value="Genomic_DNA"/>
</dbReference>
<reference evidence="2 3" key="1">
    <citation type="submission" date="2024-10" db="EMBL/GenBank/DDBJ databases">
        <title>Burkholderia semiarida in Mexico.</title>
        <authorList>
            <person name="Estrada P."/>
        </authorList>
    </citation>
    <scope>NUCLEOTIDE SEQUENCE [LARGE SCALE GENOMIC DNA]</scope>
    <source>
        <strain evidence="2 3">CLM7-1</strain>
    </source>
</reference>
<organism evidence="2 3">
    <name type="scientific">Burkholderia semiarida</name>
    <dbReference type="NCBI Taxonomy" id="2843303"/>
    <lineage>
        <taxon>Bacteria</taxon>
        <taxon>Pseudomonadati</taxon>
        <taxon>Pseudomonadota</taxon>
        <taxon>Betaproteobacteria</taxon>
        <taxon>Burkholderiales</taxon>
        <taxon>Burkholderiaceae</taxon>
        <taxon>Burkholderia</taxon>
        <taxon>Burkholderia cepacia complex</taxon>
    </lineage>
</organism>
<dbReference type="RefSeq" id="WP_226223262.1">
    <property type="nucleotide sequence ID" value="NZ_JBIMPM010000033.1"/>
</dbReference>
<evidence type="ECO:0000256" key="1">
    <source>
        <dbReference type="SAM" id="Phobius"/>
    </source>
</evidence>
<gene>
    <name evidence="2" type="ORF">ACGTRS_23645</name>
</gene>
<keyword evidence="1" id="KW-1133">Transmembrane helix</keyword>
<feature type="transmembrane region" description="Helical" evidence="1">
    <location>
        <begin position="20"/>
        <end position="38"/>
    </location>
</feature>
<comment type="caution">
    <text evidence="2">The sequence shown here is derived from an EMBL/GenBank/DDBJ whole genome shotgun (WGS) entry which is preliminary data.</text>
</comment>
<keyword evidence="3" id="KW-1185">Reference proteome</keyword>